<comment type="caution">
    <text evidence="3">The sequence shown here is derived from an EMBL/GenBank/DDBJ whole genome shotgun (WGS) entry which is preliminary data.</text>
</comment>
<dbReference type="SUPFAM" id="SSF53335">
    <property type="entry name" value="S-adenosyl-L-methionine-dependent methyltransferases"/>
    <property type="match status" value="1"/>
</dbReference>
<dbReference type="PANTHER" id="PTHR13090:SF1">
    <property type="entry name" value="ARGININE-HYDROXYLASE NDUFAF5, MITOCHONDRIAL"/>
    <property type="match status" value="1"/>
</dbReference>
<dbReference type="Proteomes" id="UP001431209">
    <property type="component" value="Unassembled WGS sequence"/>
</dbReference>
<dbReference type="CDD" id="cd02440">
    <property type="entry name" value="AdoMet_MTases"/>
    <property type="match status" value="1"/>
</dbReference>
<protein>
    <submittedName>
        <fullName evidence="3">NADH dehydrogenase 1 alpha subcomplex assembly factor</fullName>
    </submittedName>
</protein>
<evidence type="ECO:0000313" key="3">
    <source>
        <dbReference type="EMBL" id="KAL0483415.1"/>
    </source>
</evidence>
<keyword evidence="4" id="KW-1185">Reference proteome</keyword>
<evidence type="ECO:0000256" key="2">
    <source>
        <dbReference type="ARBA" id="ARBA00022679"/>
    </source>
</evidence>
<dbReference type="GO" id="GO:0005739">
    <property type="term" value="C:mitochondrion"/>
    <property type="evidence" value="ECO:0007669"/>
    <property type="project" value="TreeGrafter"/>
</dbReference>
<dbReference type="Pfam" id="PF13489">
    <property type="entry name" value="Methyltransf_23"/>
    <property type="match status" value="1"/>
</dbReference>
<keyword evidence="2" id="KW-0808">Transferase</keyword>
<dbReference type="InterPro" id="IPR050602">
    <property type="entry name" value="Malonyl-ACP_OMT"/>
</dbReference>
<dbReference type="AlphaFoldDB" id="A0AAW2Z231"/>
<dbReference type="PANTHER" id="PTHR13090">
    <property type="entry name" value="ARGININE-HYDROXYLASE NDUFAF5, MITOCHONDRIAL"/>
    <property type="match status" value="1"/>
</dbReference>
<gene>
    <name evidence="3" type="ORF">AKO1_014592</name>
</gene>
<dbReference type="Gene3D" id="3.40.50.150">
    <property type="entry name" value="Vaccinia Virus protein VP39"/>
    <property type="match status" value="1"/>
</dbReference>
<reference evidence="3 4" key="1">
    <citation type="submission" date="2024-03" db="EMBL/GenBank/DDBJ databases">
        <title>The Acrasis kona genome and developmental transcriptomes reveal deep origins of eukaryotic multicellular pathways.</title>
        <authorList>
            <person name="Sheikh S."/>
            <person name="Fu C.-J."/>
            <person name="Brown M.W."/>
            <person name="Baldauf S.L."/>
        </authorList>
    </citation>
    <scope>NUCLEOTIDE SEQUENCE [LARGE SCALE GENOMIC DNA]</scope>
    <source>
        <strain evidence="3 4">ATCC MYA-3509</strain>
    </source>
</reference>
<name>A0AAW2Z231_9EUKA</name>
<sequence>MIKQIIGTSRFKSIRACFHSTILKNSEDNKTPTFNRRVLLHHKDISANYGNAYDYIRDEIAEDISDRLVFLTRDFPNVLELGSGKGHVLRKIMQSPYLEDKTKSPVGIQNFHLMDGSDPFNVNRIHQDEEECEKLDDHFKDQSLDMVVSSSYLHWANNHQQLYSTIMRKLKPDGAFFGALIGGDTLFELRSCLVLAEQEREGGVSPHISPMVGIRDVGNLLNKAGFALPTIDTDVLTVYYPDAFTAMRHIQYMGENNALLNRRPMVSRETLLAAAAIYDNMYYDEQHKGVPATFEIMYFVGWSPDPTQPKSKRRGSATVHMKDLAKTMNTQLNTVTTAD</sequence>
<dbReference type="GO" id="GO:0032981">
    <property type="term" value="P:mitochondrial respiratory chain complex I assembly"/>
    <property type="evidence" value="ECO:0007669"/>
    <property type="project" value="TreeGrafter"/>
</dbReference>
<organism evidence="3 4">
    <name type="scientific">Acrasis kona</name>
    <dbReference type="NCBI Taxonomy" id="1008807"/>
    <lineage>
        <taxon>Eukaryota</taxon>
        <taxon>Discoba</taxon>
        <taxon>Heterolobosea</taxon>
        <taxon>Tetramitia</taxon>
        <taxon>Eutetramitia</taxon>
        <taxon>Acrasidae</taxon>
        <taxon>Acrasis</taxon>
    </lineage>
</organism>
<evidence type="ECO:0000256" key="1">
    <source>
        <dbReference type="ARBA" id="ARBA00022603"/>
    </source>
</evidence>
<dbReference type="EMBL" id="JAOPGA020000955">
    <property type="protein sequence ID" value="KAL0483415.1"/>
    <property type="molecule type" value="Genomic_DNA"/>
</dbReference>
<dbReference type="InterPro" id="IPR029063">
    <property type="entry name" value="SAM-dependent_MTases_sf"/>
</dbReference>
<dbReference type="GO" id="GO:0008168">
    <property type="term" value="F:methyltransferase activity"/>
    <property type="evidence" value="ECO:0007669"/>
    <property type="project" value="UniProtKB-KW"/>
</dbReference>
<evidence type="ECO:0000313" key="4">
    <source>
        <dbReference type="Proteomes" id="UP001431209"/>
    </source>
</evidence>
<keyword evidence="1" id="KW-0489">Methyltransferase</keyword>
<proteinExistence type="predicted"/>
<dbReference type="GO" id="GO:0032259">
    <property type="term" value="P:methylation"/>
    <property type="evidence" value="ECO:0007669"/>
    <property type="project" value="UniProtKB-KW"/>
</dbReference>
<accession>A0AAW2Z231</accession>